<dbReference type="Proteomes" id="UP000193870">
    <property type="component" value="Unassembled WGS sequence"/>
</dbReference>
<evidence type="ECO:0000256" key="5">
    <source>
        <dbReference type="ARBA" id="ARBA00022679"/>
    </source>
</evidence>
<gene>
    <name evidence="13" type="primary">basS</name>
    <name evidence="13" type="ORF">PAM7066_03689</name>
</gene>
<evidence type="ECO:0000256" key="4">
    <source>
        <dbReference type="ARBA" id="ARBA00022553"/>
    </source>
</evidence>
<dbReference type="CDD" id="cd00082">
    <property type="entry name" value="HisKA"/>
    <property type="match status" value="1"/>
</dbReference>
<dbReference type="OrthoDB" id="9809766at2"/>
<comment type="catalytic activity">
    <reaction evidence="1">
        <text>ATP + protein L-histidine = ADP + protein N-phospho-L-histidine.</text>
        <dbReference type="EC" id="2.7.13.3"/>
    </reaction>
</comment>
<reference evidence="13 14" key="1">
    <citation type="submission" date="2017-03" db="EMBL/GenBank/DDBJ databases">
        <authorList>
            <person name="Afonso C.L."/>
            <person name="Miller P.J."/>
            <person name="Scott M.A."/>
            <person name="Spackman E."/>
            <person name="Goraichik I."/>
            <person name="Dimitrov K.M."/>
            <person name="Suarez D.L."/>
            <person name="Swayne D.E."/>
        </authorList>
    </citation>
    <scope>NUCLEOTIDE SEQUENCE [LARGE SCALE GENOMIC DNA]</scope>
    <source>
        <strain evidence="13 14">CECT 7066</strain>
    </source>
</reference>
<dbReference type="AlphaFoldDB" id="A0A1Y5TZ46"/>
<evidence type="ECO:0000256" key="10">
    <source>
        <dbReference type="SAM" id="Phobius"/>
    </source>
</evidence>
<feature type="domain" description="Histidine kinase" evidence="11">
    <location>
        <begin position="257"/>
        <end position="458"/>
    </location>
</feature>
<evidence type="ECO:0000256" key="2">
    <source>
        <dbReference type="ARBA" id="ARBA00004370"/>
    </source>
</evidence>
<keyword evidence="9" id="KW-0902">Two-component regulatory system</keyword>
<evidence type="ECO:0000313" key="13">
    <source>
        <dbReference type="EMBL" id="SLN71724.1"/>
    </source>
</evidence>
<evidence type="ECO:0000313" key="14">
    <source>
        <dbReference type="Proteomes" id="UP000193870"/>
    </source>
</evidence>
<dbReference type="RefSeq" id="WP_085855632.1">
    <property type="nucleotide sequence ID" value="NZ_FOPF01000020.1"/>
</dbReference>
<dbReference type="Pfam" id="PF00512">
    <property type="entry name" value="HisKA"/>
    <property type="match status" value="1"/>
</dbReference>
<sequence>MRRAYRLDVRLAVVVTLISALTLVGAGTILSMEFTRGQFAIEERGLSTQVEEWAGSLRYNHGGMVVFDRPAEPSSEIDPPYTGLLSGTRPVYGYTVTDATGAVLDRSDVNAPAGRPGLADPEPVLSSGPTLDGTGPVLIAELYVPEFGVWLRLARSRSDVTALTNAFFAQSLEELGWAALAMLVVMVITAVSIVRVSLLGLRRVAAQAERITFDNLGHERLAGSSAPAEVQPLIAAVNHALDSIRAGAVAQRDFSIHAAHELRTPLADLKLRLEGFASNPDRDAAMQDVDAMARLIEQLLHIARLDGGTVFSLQSLHLGEAVSRVLQEEASRLVSGGWLLEAGGLDLPVQVIGDSTLIALILRNLLENVRKHTPPGSNVRVSISNDGVLHFTDTGPGLPQGFPCSDFARFVRGNDNTRSGSGLGLSICETAMRRMRGTFSLEPAAGGASFRMAFSLDRSLEIGRIH</sequence>
<dbReference type="STRING" id="315423.SAMN04488020_12029"/>
<dbReference type="PROSITE" id="PS50885">
    <property type="entry name" value="HAMP"/>
    <property type="match status" value="1"/>
</dbReference>
<keyword evidence="10" id="KW-0472">Membrane</keyword>
<proteinExistence type="predicted"/>
<dbReference type="InterPro" id="IPR003661">
    <property type="entry name" value="HisK_dim/P_dom"/>
</dbReference>
<accession>A0A1Y5TZ46</accession>
<keyword evidence="5 13" id="KW-0808">Transferase</keyword>
<name>A0A1Y5TZ46_9RHOB</name>
<dbReference type="EC" id="2.7.13.3" evidence="3"/>
<comment type="subcellular location">
    <subcellularLocation>
        <location evidence="2">Membrane</location>
    </subcellularLocation>
</comment>
<dbReference type="InterPro" id="IPR036097">
    <property type="entry name" value="HisK_dim/P_sf"/>
</dbReference>
<dbReference type="InterPro" id="IPR050428">
    <property type="entry name" value="TCS_sensor_his_kinase"/>
</dbReference>
<evidence type="ECO:0000259" key="11">
    <source>
        <dbReference type="PROSITE" id="PS50109"/>
    </source>
</evidence>
<dbReference type="SUPFAM" id="SSF55874">
    <property type="entry name" value="ATPase domain of HSP90 chaperone/DNA topoisomerase II/histidine kinase"/>
    <property type="match status" value="1"/>
</dbReference>
<dbReference type="Pfam" id="PF02518">
    <property type="entry name" value="HATPase_c"/>
    <property type="match status" value="1"/>
</dbReference>
<feature type="transmembrane region" description="Helical" evidence="10">
    <location>
        <begin position="175"/>
        <end position="194"/>
    </location>
</feature>
<keyword evidence="6 10" id="KW-0812">Transmembrane</keyword>
<keyword evidence="14" id="KW-1185">Reference proteome</keyword>
<dbReference type="SMART" id="SM00388">
    <property type="entry name" value="HisKA"/>
    <property type="match status" value="1"/>
</dbReference>
<dbReference type="Gene3D" id="3.30.565.10">
    <property type="entry name" value="Histidine kinase-like ATPase, C-terminal domain"/>
    <property type="match status" value="1"/>
</dbReference>
<dbReference type="InterPro" id="IPR036890">
    <property type="entry name" value="HATPase_C_sf"/>
</dbReference>
<dbReference type="PANTHER" id="PTHR45436">
    <property type="entry name" value="SENSOR HISTIDINE KINASE YKOH"/>
    <property type="match status" value="1"/>
</dbReference>
<dbReference type="Gene3D" id="1.10.287.130">
    <property type="match status" value="1"/>
</dbReference>
<dbReference type="GO" id="GO:0000155">
    <property type="term" value="F:phosphorelay sensor kinase activity"/>
    <property type="evidence" value="ECO:0007669"/>
    <property type="project" value="InterPro"/>
</dbReference>
<dbReference type="GO" id="GO:0016020">
    <property type="term" value="C:membrane"/>
    <property type="evidence" value="ECO:0007669"/>
    <property type="project" value="UniProtKB-SubCell"/>
</dbReference>
<evidence type="ECO:0000256" key="1">
    <source>
        <dbReference type="ARBA" id="ARBA00000085"/>
    </source>
</evidence>
<feature type="domain" description="HAMP" evidence="12">
    <location>
        <begin position="195"/>
        <end position="249"/>
    </location>
</feature>
<evidence type="ECO:0000256" key="8">
    <source>
        <dbReference type="ARBA" id="ARBA00022989"/>
    </source>
</evidence>
<keyword evidence="7" id="KW-0418">Kinase</keyword>
<dbReference type="PROSITE" id="PS50109">
    <property type="entry name" value="HIS_KIN"/>
    <property type="match status" value="1"/>
</dbReference>
<dbReference type="SMART" id="SM00387">
    <property type="entry name" value="HATPase_c"/>
    <property type="match status" value="1"/>
</dbReference>
<dbReference type="EMBL" id="FWFV01000020">
    <property type="protein sequence ID" value="SLN71724.1"/>
    <property type="molecule type" value="Genomic_DNA"/>
</dbReference>
<dbReference type="InterPro" id="IPR003594">
    <property type="entry name" value="HATPase_dom"/>
</dbReference>
<dbReference type="InterPro" id="IPR003660">
    <property type="entry name" value="HAMP_dom"/>
</dbReference>
<organism evidence="13 14">
    <name type="scientific">Palleronia marisminoris</name>
    <dbReference type="NCBI Taxonomy" id="315423"/>
    <lineage>
        <taxon>Bacteria</taxon>
        <taxon>Pseudomonadati</taxon>
        <taxon>Pseudomonadota</taxon>
        <taxon>Alphaproteobacteria</taxon>
        <taxon>Rhodobacterales</taxon>
        <taxon>Roseobacteraceae</taxon>
        <taxon>Palleronia</taxon>
    </lineage>
</organism>
<evidence type="ECO:0000256" key="6">
    <source>
        <dbReference type="ARBA" id="ARBA00022692"/>
    </source>
</evidence>
<keyword evidence="8 10" id="KW-1133">Transmembrane helix</keyword>
<dbReference type="InterPro" id="IPR005467">
    <property type="entry name" value="His_kinase_dom"/>
</dbReference>
<evidence type="ECO:0000256" key="9">
    <source>
        <dbReference type="ARBA" id="ARBA00023012"/>
    </source>
</evidence>
<keyword evidence="4" id="KW-0597">Phosphoprotein</keyword>
<evidence type="ECO:0000256" key="3">
    <source>
        <dbReference type="ARBA" id="ARBA00012438"/>
    </source>
</evidence>
<dbReference type="SUPFAM" id="SSF47384">
    <property type="entry name" value="Homodimeric domain of signal transducing histidine kinase"/>
    <property type="match status" value="1"/>
</dbReference>
<evidence type="ECO:0000256" key="7">
    <source>
        <dbReference type="ARBA" id="ARBA00022777"/>
    </source>
</evidence>
<dbReference type="PANTHER" id="PTHR45436:SF5">
    <property type="entry name" value="SENSOR HISTIDINE KINASE TRCS"/>
    <property type="match status" value="1"/>
</dbReference>
<protein>
    <recommendedName>
        <fullName evidence="3">histidine kinase</fullName>
        <ecNumber evidence="3">2.7.13.3</ecNumber>
    </recommendedName>
</protein>
<evidence type="ECO:0000259" key="12">
    <source>
        <dbReference type="PROSITE" id="PS50885"/>
    </source>
</evidence>